<reference evidence="1" key="1">
    <citation type="journal article" date="2021" name="Proc. Natl. Acad. Sci. U.S.A.">
        <title>Three genomes in the algal genus Volvox reveal the fate of a haploid sex-determining region after a transition to homothallism.</title>
        <authorList>
            <person name="Yamamoto K."/>
            <person name="Hamaji T."/>
            <person name="Kawai-Toyooka H."/>
            <person name="Matsuzaki R."/>
            <person name="Takahashi F."/>
            <person name="Nishimura Y."/>
            <person name="Kawachi M."/>
            <person name="Noguchi H."/>
            <person name="Minakuchi Y."/>
            <person name="Umen J.G."/>
            <person name="Toyoda A."/>
            <person name="Nozaki H."/>
        </authorList>
    </citation>
    <scope>NUCLEOTIDE SEQUENCE</scope>
    <source>
        <strain evidence="1">NIES-3786</strain>
    </source>
</reference>
<name>A0A8J4FZA0_9CHLO</name>
<accession>A0A8J4FZA0</accession>
<protein>
    <submittedName>
        <fullName evidence="1">Uncharacterized protein</fullName>
    </submittedName>
</protein>
<sequence length="233" mass="25536">RGYETIASSTSFSWGGQSYPSTKLARAACTSDPNCAGFDSAGYTLPVGSLKLIMDKTYFDCNYLKAGSSKVYLGYKRLPYLSWLTDEWDESFNLTESSEAAKQACDLNPACKAWDTAGRYTIKRYFNRRTFYGSYDGSTMYMKEACPSKFGYTSYYGYKLQSVSGTHGVGTGKMPGGGDDAADFCKLDYRCTAFSSDGSYAIGGVDLISANGSICTYVKPRKSLASSFVIRRI</sequence>
<comment type="caution">
    <text evidence="1">The sequence shown here is derived from an EMBL/GenBank/DDBJ whole genome shotgun (WGS) entry which is preliminary data.</text>
</comment>
<dbReference type="AlphaFoldDB" id="A0A8J4FZA0"/>
<evidence type="ECO:0000313" key="1">
    <source>
        <dbReference type="EMBL" id="GIL92632.1"/>
    </source>
</evidence>
<evidence type="ECO:0000313" key="2">
    <source>
        <dbReference type="Proteomes" id="UP000747110"/>
    </source>
</evidence>
<dbReference type="OrthoDB" id="540321at2759"/>
<gene>
    <name evidence="1" type="ORF">Vretifemale_20096</name>
</gene>
<feature type="non-terminal residue" evidence="1">
    <location>
        <position position="1"/>
    </location>
</feature>
<keyword evidence="2" id="KW-1185">Reference proteome</keyword>
<proteinExistence type="predicted"/>
<dbReference type="Proteomes" id="UP000747110">
    <property type="component" value="Unassembled WGS sequence"/>
</dbReference>
<dbReference type="EMBL" id="BNCP01000080">
    <property type="protein sequence ID" value="GIL92632.1"/>
    <property type="molecule type" value="Genomic_DNA"/>
</dbReference>
<organism evidence="1 2">
    <name type="scientific">Volvox reticuliferus</name>
    <dbReference type="NCBI Taxonomy" id="1737510"/>
    <lineage>
        <taxon>Eukaryota</taxon>
        <taxon>Viridiplantae</taxon>
        <taxon>Chlorophyta</taxon>
        <taxon>core chlorophytes</taxon>
        <taxon>Chlorophyceae</taxon>
        <taxon>CS clade</taxon>
        <taxon>Chlamydomonadales</taxon>
        <taxon>Volvocaceae</taxon>
        <taxon>Volvox</taxon>
    </lineage>
</organism>